<name>A0A8T0I3H3_CERPU</name>
<reference evidence="1" key="1">
    <citation type="submission" date="2020-06" db="EMBL/GenBank/DDBJ databases">
        <title>WGS assembly of Ceratodon purpureus strain R40.</title>
        <authorList>
            <person name="Carey S.B."/>
            <person name="Jenkins J."/>
            <person name="Shu S."/>
            <person name="Lovell J.T."/>
            <person name="Sreedasyam A."/>
            <person name="Maumus F."/>
            <person name="Tiley G.P."/>
            <person name="Fernandez-Pozo N."/>
            <person name="Barry K."/>
            <person name="Chen C."/>
            <person name="Wang M."/>
            <person name="Lipzen A."/>
            <person name="Daum C."/>
            <person name="Saski C.A."/>
            <person name="Payton A.C."/>
            <person name="Mcbreen J.C."/>
            <person name="Conrad R.E."/>
            <person name="Kollar L.M."/>
            <person name="Olsson S."/>
            <person name="Huttunen S."/>
            <person name="Landis J.B."/>
            <person name="Wickett N.J."/>
            <person name="Johnson M.G."/>
            <person name="Rensing S.A."/>
            <person name="Grimwood J."/>
            <person name="Schmutz J."/>
            <person name="Mcdaniel S.F."/>
        </authorList>
    </citation>
    <scope>NUCLEOTIDE SEQUENCE</scope>
    <source>
        <strain evidence="1">R40</strain>
    </source>
</reference>
<gene>
    <name evidence="1" type="ORF">KC19_5G198700</name>
</gene>
<evidence type="ECO:0000313" key="2">
    <source>
        <dbReference type="Proteomes" id="UP000822688"/>
    </source>
</evidence>
<dbReference type="EMBL" id="CM026425">
    <property type="protein sequence ID" value="KAG0578024.1"/>
    <property type="molecule type" value="Genomic_DNA"/>
</dbReference>
<sequence length="105" mass="11508">MSTRKCRDDELQASIITNEDDDVDGPALPLSDDAYGWPLSDAAKFNRWRGSDMTRHAGVMRRLAVVQPNAASHNNCSLSFCLLSHATPSLSSSLAHDFIILFLCA</sequence>
<protein>
    <submittedName>
        <fullName evidence="1">Uncharacterized protein</fullName>
    </submittedName>
</protein>
<accession>A0A8T0I3H3</accession>
<evidence type="ECO:0000313" key="1">
    <source>
        <dbReference type="EMBL" id="KAG0578024.1"/>
    </source>
</evidence>
<dbReference type="Proteomes" id="UP000822688">
    <property type="component" value="Chromosome 5"/>
</dbReference>
<dbReference type="AlphaFoldDB" id="A0A8T0I3H3"/>
<comment type="caution">
    <text evidence="1">The sequence shown here is derived from an EMBL/GenBank/DDBJ whole genome shotgun (WGS) entry which is preliminary data.</text>
</comment>
<organism evidence="1 2">
    <name type="scientific">Ceratodon purpureus</name>
    <name type="common">Fire moss</name>
    <name type="synonym">Dicranum purpureum</name>
    <dbReference type="NCBI Taxonomy" id="3225"/>
    <lineage>
        <taxon>Eukaryota</taxon>
        <taxon>Viridiplantae</taxon>
        <taxon>Streptophyta</taxon>
        <taxon>Embryophyta</taxon>
        <taxon>Bryophyta</taxon>
        <taxon>Bryophytina</taxon>
        <taxon>Bryopsida</taxon>
        <taxon>Dicranidae</taxon>
        <taxon>Pseudoditrichales</taxon>
        <taxon>Ditrichaceae</taxon>
        <taxon>Ceratodon</taxon>
    </lineage>
</organism>
<keyword evidence="2" id="KW-1185">Reference proteome</keyword>
<proteinExistence type="predicted"/>